<gene>
    <name evidence="1" type="ORF">TPSB3V08_LOCUS5260</name>
</gene>
<reference evidence="1" key="1">
    <citation type="submission" date="2020-11" db="EMBL/GenBank/DDBJ databases">
        <authorList>
            <person name="Tran Van P."/>
        </authorList>
    </citation>
    <scope>NUCLEOTIDE SEQUENCE</scope>
</reference>
<dbReference type="AlphaFoldDB" id="A0A7R9H340"/>
<protein>
    <submittedName>
        <fullName evidence="1">Uncharacterized protein</fullName>
    </submittedName>
</protein>
<name>A0A7R9H340_TIMPO</name>
<dbReference type="EMBL" id="OD002753">
    <property type="protein sequence ID" value="CAD7406059.1"/>
    <property type="molecule type" value="Genomic_DNA"/>
</dbReference>
<organism evidence="1">
    <name type="scientific">Timema poppense</name>
    <name type="common">Walking stick</name>
    <dbReference type="NCBI Taxonomy" id="170557"/>
    <lineage>
        <taxon>Eukaryota</taxon>
        <taxon>Metazoa</taxon>
        <taxon>Ecdysozoa</taxon>
        <taxon>Arthropoda</taxon>
        <taxon>Hexapoda</taxon>
        <taxon>Insecta</taxon>
        <taxon>Pterygota</taxon>
        <taxon>Neoptera</taxon>
        <taxon>Polyneoptera</taxon>
        <taxon>Phasmatodea</taxon>
        <taxon>Timematodea</taxon>
        <taxon>Timematoidea</taxon>
        <taxon>Timematidae</taxon>
        <taxon>Timema</taxon>
    </lineage>
</organism>
<accession>A0A7R9H340</accession>
<proteinExistence type="predicted"/>
<sequence>MVHIEKYVALHISYSSQISADRMKPRSGDWAVKIAFLIEATITSLSSGSNVKGRCFLTACTTYSYACRKNTFNSKFAVLSNKISIVLDLLLHRLKCICLSHEIRHLSSVGSVSFY</sequence>
<evidence type="ECO:0000313" key="1">
    <source>
        <dbReference type="EMBL" id="CAD7406059.1"/>
    </source>
</evidence>